<name>A0ABV6YDT4_9HYPH</name>
<organism evidence="3 4">
    <name type="scientific">Microvirga arabica</name>
    <dbReference type="NCBI Taxonomy" id="1128671"/>
    <lineage>
        <taxon>Bacteria</taxon>
        <taxon>Pseudomonadati</taxon>
        <taxon>Pseudomonadota</taxon>
        <taxon>Alphaproteobacteria</taxon>
        <taxon>Hyphomicrobiales</taxon>
        <taxon>Methylobacteriaceae</taxon>
        <taxon>Microvirga</taxon>
    </lineage>
</organism>
<dbReference type="Pfam" id="PF13408">
    <property type="entry name" value="Zn_ribbon_recom"/>
    <property type="match status" value="1"/>
</dbReference>
<evidence type="ECO:0000256" key="1">
    <source>
        <dbReference type="SAM" id="MobiDB-lite"/>
    </source>
</evidence>
<keyword evidence="4" id="KW-1185">Reference proteome</keyword>
<dbReference type="InterPro" id="IPR025827">
    <property type="entry name" value="Zn_ribbon_recom_dom"/>
</dbReference>
<gene>
    <name evidence="3" type="ORF">ACETIH_21945</name>
</gene>
<dbReference type="PANTHER" id="PTHR30461">
    <property type="entry name" value="DNA-INVERTASE FROM LAMBDOID PROPHAGE"/>
    <property type="match status" value="1"/>
</dbReference>
<feature type="domain" description="Recombinase zinc beta ribbon" evidence="2">
    <location>
        <begin position="34"/>
        <end position="104"/>
    </location>
</feature>
<evidence type="ECO:0000259" key="2">
    <source>
        <dbReference type="Pfam" id="PF13408"/>
    </source>
</evidence>
<feature type="compositionally biased region" description="Basic residues" evidence="1">
    <location>
        <begin position="261"/>
        <end position="271"/>
    </location>
</feature>
<dbReference type="InterPro" id="IPR050639">
    <property type="entry name" value="SSR_resolvase"/>
</dbReference>
<proteinExistence type="predicted"/>
<accession>A0ABV6YDT4</accession>
<comment type="caution">
    <text evidence="3">The sequence shown here is derived from an EMBL/GenBank/DDBJ whole genome shotgun (WGS) entry which is preliminary data.</text>
</comment>
<dbReference type="PANTHER" id="PTHR30461:SF23">
    <property type="entry name" value="DNA RECOMBINASE-RELATED"/>
    <property type="match status" value="1"/>
</dbReference>
<dbReference type="Proteomes" id="UP001593940">
    <property type="component" value="Unassembled WGS sequence"/>
</dbReference>
<protein>
    <submittedName>
        <fullName evidence="3">Zinc ribbon domain-containing protein</fullName>
    </submittedName>
</protein>
<sequence>MPALVDPVVAEAARAQLEENRRRKREQSRGPGWLLQGLVVCRRCGYAYYGKATPGLAECHRPGAFGYGAYRCIGSDGHRFDGKAVCTNRPVRSDRLERVVWAQIEAVLNDPQRIAHEYRRRLTDLASESQPDADVGEVERRIGALRRGVGRLIDGYADGVIDRVEFEPRVADLRARITQLEEHRNTLAAASEARRDLTLVIGRLEDFSTTVRENLDLLDWSARRDVIRLMVRRIEIDEGQVEIVFRIPPPPSGGTGGDRKFKSKHHCTGER</sequence>
<evidence type="ECO:0000313" key="4">
    <source>
        <dbReference type="Proteomes" id="UP001593940"/>
    </source>
</evidence>
<reference evidence="3 4" key="1">
    <citation type="submission" date="2024-09" db="EMBL/GenBank/DDBJ databases">
        <title>Nodulacao em especies de Leguminosae Basais da Amazonia e Caracterizacao dos Rizobios e Bacterias Associadas aos Nodulos.</title>
        <authorList>
            <person name="Jambeiro I.C.A."/>
            <person name="Lopes I.S."/>
            <person name="Aguiar E.R.G.R."/>
            <person name="Santos A.F.J."/>
            <person name="Dos Santos J.M.F."/>
            <person name="Gross E."/>
        </authorList>
    </citation>
    <scope>NUCLEOTIDE SEQUENCE [LARGE SCALE GENOMIC DNA]</scope>
    <source>
        <strain evidence="3 4">BRUESC1165</strain>
    </source>
</reference>
<evidence type="ECO:0000313" key="3">
    <source>
        <dbReference type="EMBL" id="MFC1459316.1"/>
    </source>
</evidence>
<dbReference type="EMBL" id="JBHOMY010000087">
    <property type="protein sequence ID" value="MFC1459316.1"/>
    <property type="molecule type" value="Genomic_DNA"/>
</dbReference>
<feature type="region of interest" description="Disordered" evidence="1">
    <location>
        <begin position="247"/>
        <end position="271"/>
    </location>
</feature>